<dbReference type="OrthoDB" id="3800780at2759"/>
<keyword evidence="3" id="KW-1185">Reference proteome</keyword>
<protein>
    <recommendedName>
        <fullName evidence="1">DUF7730 domain-containing protein</fullName>
    </recommendedName>
</protein>
<dbReference type="InterPro" id="IPR056632">
    <property type="entry name" value="DUF7730"/>
</dbReference>
<reference evidence="2" key="1">
    <citation type="journal article" date="2020" name="Stud. Mycol.">
        <title>101 Dothideomycetes genomes: a test case for predicting lifestyles and emergence of pathogens.</title>
        <authorList>
            <person name="Haridas S."/>
            <person name="Albert R."/>
            <person name="Binder M."/>
            <person name="Bloem J."/>
            <person name="Labutti K."/>
            <person name="Salamov A."/>
            <person name="Andreopoulos B."/>
            <person name="Baker S."/>
            <person name="Barry K."/>
            <person name="Bills G."/>
            <person name="Bluhm B."/>
            <person name="Cannon C."/>
            <person name="Castanera R."/>
            <person name="Culley D."/>
            <person name="Daum C."/>
            <person name="Ezra D."/>
            <person name="Gonzalez J."/>
            <person name="Henrissat B."/>
            <person name="Kuo A."/>
            <person name="Liang C."/>
            <person name="Lipzen A."/>
            <person name="Lutzoni F."/>
            <person name="Magnuson J."/>
            <person name="Mondo S."/>
            <person name="Nolan M."/>
            <person name="Ohm R."/>
            <person name="Pangilinan J."/>
            <person name="Park H.-J."/>
            <person name="Ramirez L."/>
            <person name="Alfaro M."/>
            <person name="Sun H."/>
            <person name="Tritt A."/>
            <person name="Yoshinaga Y."/>
            <person name="Zwiers L.-H."/>
            <person name="Turgeon B."/>
            <person name="Goodwin S."/>
            <person name="Spatafora J."/>
            <person name="Crous P."/>
            <person name="Grigoriev I."/>
        </authorList>
    </citation>
    <scope>NUCLEOTIDE SEQUENCE</scope>
    <source>
        <strain evidence="2">CBS 675.92</strain>
    </source>
</reference>
<feature type="domain" description="DUF7730" evidence="1">
    <location>
        <begin position="84"/>
        <end position="262"/>
    </location>
</feature>
<dbReference type="EMBL" id="ML976984">
    <property type="protein sequence ID" value="KAF1959964.1"/>
    <property type="molecule type" value="Genomic_DNA"/>
</dbReference>
<name>A0A6A5U5L1_9PLEO</name>
<evidence type="ECO:0000259" key="1">
    <source>
        <dbReference type="Pfam" id="PF24864"/>
    </source>
</evidence>
<evidence type="ECO:0000313" key="3">
    <source>
        <dbReference type="Proteomes" id="UP000800035"/>
    </source>
</evidence>
<evidence type="ECO:0000313" key="2">
    <source>
        <dbReference type="EMBL" id="KAF1959964.1"/>
    </source>
</evidence>
<dbReference type="PANTHER" id="PTHR38790">
    <property type="entry name" value="2EXR DOMAIN-CONTAINING PROTEIN-RELATED"/>
    <property type="match status" value="1"/>
</dbReference>
<accession>A0A6A5U5L1</accession>
<dbReference type="AlphaFoldDB" id="A0A6A5U5L1"/>
<sequence length="365" mass="42914">MTSNPPFPSLFCLVPALLFYIPERTFESWVLNVWNVRPPHARKRKRRLTLPFNEPQEQGNAIGYRAKLRERVNKPHTEQQAGVGFFALPLEVREMIYCEYVGSGNIWVILLQSGRIHGFEDLGDHSDDAGRRRVDLLPLLLACRRTYSELIRLIYTLPNFTFLDPFSFFAFSAMLIPSRFHNIRRVNIDLLALPPGDLIPRERHSHLNEMLYDSFKIVRRTHLRIHNKLPREVSSKEKRKMLWHKILDVTECMEGLQRLEVSAGPPTFGKFYPSMTATNETRRNQMRLQELLVLGVKRNANIALDGAKRDSNGDLSWYSVQKSHWAVDLEMIESWEWQKRWHDKIMEHGPQFWKVSLHFDRARTE</sequence>
<dbReference type="Proteomes" id="UP000800035">
    <property type="component" value="Unassembled WGS sequence"/>
</dbReference>
<gene>
    <name evidence="2" type="ORF">CC80DRAFT_545388</name>
</gene>
<proteinExistence type="predicted"/>
<dbReference type="Pfam" id="PF24864">
    <property type="entry name" value="DUF7730"/>
    <property type="match status" value="1"/>
</dbReference>
<dbReference type="PANTHER" id="PTHR38790:SF9">
    <property type="entry name" value="F-BOX DOMAIN-CONTAINING PROTEIN"/>
    <property type="match status" value="1"/>
</dbReference>
<organism evidence="2 3">
    <name type="scientific">Byssothecium circinans</name>
    <dbReference type="NCBI Taxonomy" id="147558"/>
    <lineage>
        <taxon>Eukaryota</taxon>
        <taxon>Fungi</taxon>
        <taxon>Dikarya</taxon>
        <taxon>Ascomycota</taxon>
        <taxon>Pezizomycotina</taxon>
        <taxon>Dothideomycetes</taxon>
        <taxon>Pleosporomycetidae</taxon>
        <taxon>Pleosporales</taxon>
        <taxon>Massarineae</taxon>
        <taxon>Massarinaceae</taxon>
        <taxon>Byssothecium</taxon>
    </lineage>
</organism>